<evidence type="ECO:0000256" key="10">
    <source>
        <dbReference type="ARBA" id="ARBA00023170"/>
    </source>
</evidence>
<dbReference type="NCBIfam" id="TIGR00860">
    <property type="entry name" value="LIC"/>
    <property type="match status" value="1"/>
</dbReference>
<keyword evidence="3 18" id="KW-0812">Transmembrane</keyword>
<dbReference type="InterPro" id="IPR036719">
    <property type="entry name" value="Neuro-gated_channel_TM_sf"/>
</dbReference>
<dbReference type="OMA" id="FWIDPQA"/>
<keyword evidence="5 18" id="KW-1133">Transmembrane helix</keyword>
<dbReference type="CDD" id="cd19007">
    <property type="entry name" value="LGIC_ECD_GABAR_GRD-like"/>
    <property type="match status" value="1"/>
</dbReference>
<evidence type="ECO:0000256" key="16">
    <source>
        <dbReference type="ARBA" id="ARBA00023303"/>
    </source>
</evidence>
<dbReference type="InterPro" id="IPR036734">
    <property type="entry name" value="Neur_chan_lig-bd_sf"/>
</dbReference>
<protein>
    <recommendedName>
        <fullName evidence="24">Neurotransmitter-gated ion-channel ligand-binding domain-containing protein</fullName>
    </recommendedName>
</protein>
<dbReference type="OrthoDB" id="203862at2759"/>
<reference evidence="23" key="1">
    <citation type="submission" date="2012-12" db="EMBL/GenBank/DDBJ databases">
        <authorList>
            <person name="Hellsten U."/>
            <person name="Grimwood J."/>
            <person name="Chapman J.A."/>
            <person name="Shapiro H."/>
            <person name="Aerts A."/>
            <person name="Otillar R.P."/>
            <person name="Terry A.Y."/>
            <person name="Boore J.L."/>
            <person name="Simakov O."/>
            <person name="Marletaz F."/>
            <person name="Cho S.-J."/>
            <person name="Edsinger-Gonzales E."/>
            <person name="Havlak P."/>
            <person name="Kuo D.-H."/>
            <person name="Larsson T."/>
            <person name="Lv J."/>
            <person name="Arendt D."/>
            <person name="Savage R."/>
            <person name="Osoegawa K."/>
            <person name="de Jong P."/>
            <person name="Lindberg D.R."/>
            <person name="Seaver E.C."/>
            <person name="Weisblat D.A."/>
            <person name="Putnam N.H."/>
            <person name="Grigoriev I.V."/>
            <person name="Rokhsar D.S."/>
        </authorList>
    </citation>
    <scope>NUCLEOTIDE SEQUENCE</scope>
    <source>
        <strain evidence="23">I ESC-2004</strain>
    </source>
</reference>
<evidence type="ECO:0000313" key="22">
    <source>
        <dbReference type="EnsemblMetazoa" id="CapteP216654"/>
    </source>
</evidence>
<dbReference type="SUPFAM" id="SSF63712">
    <property type="entry name" value="Nicotinic receptor ligand binding domain-like"/>
    <property type="match status" value="1"/>
</dbReference>
<keyword evidence="11" id="KW-0869">Chloride channel</keyword>
<dbReference type="InterPro" id="IPR018000">
    <property type="entry name" value="Neurotransmitter_ion_chnl_CS"/>
</dbReference>
<keyword evidence="23" id="KW-1185">Reference proteome</keyword>
<dbReference type="GO" id="GO:0034707">
    <property type="term" value="C:chloride channel complex"/>
    <property type="evidence" value="ECO:0007669"/>
    <property type="project" value="UniProtKB-KW"/>
</dbReference>
<gene>
    <name evidence="21" type="ORF">CAPTEDRAFT_216654</name>
</gene>
<evidence type="ECO:0008006" key="24">
    <source>
        <dbReference type="Google" id="ProtNLM"/>
    </source>
</evidence>
<reference evidence="22" key="3">
    <citation type="submission" date="2015-06" db="UniProtKB">
        <authorList>
            <consortium name="EnsemblMetazoa"/>
        </authorList>
    </citation>
    <scope>IDENTIFICATION</scope>
</reference>
<feature type="transmembrane region" description="Helical" evidence="18">
    <location>
        <begin position="254"/>
        <end position="273"/>
    </location>
</feature>
<sequence>MKAELQPSVFDQLLDSLLEGYNKHLRPGMGGPPLEIRTNILIRSMGPISEEEMMFSMDCYFRQEWQDPRLAFVPMGDLDIIRPSIKMLDDIWKPDTFFLNGQDSYLHTITYSNKLFRIYNKGDILYSQRLTIKSSCPMKLQKYPLDSQSCPLFLGSYGYTRQDIVYKWQDMQDGKKPVQIHEGISMAQFRLTGFEYGNKTLDENHGLGARRVLSVDFELQREIGYYLLQIYLPCYLIVVISWVSFFINREATPARVTLGITTLLTTSTIALTGREGIPKVTYSTALDIYLLMCFWFVFAALVEYAGVNYFTKTGSKEFIEESDEIIFNEFAAWISIACNIETFGARISETNDPVSKIDSMSRIIFPFVFTCLNVLYWAGFIYYF</sequence>
<name>R7U5D0_CAPTE</name>
<dbReference type="GO" id="GO:0045211">
    <property type="term" value="C:postsynaptic membrane"/>
    <property type="evidence" value="ECO:0007669"/>
    <property type="project" value="UniProtKB-SubCell"/>
</dbReference>
<dbReference type="InterPro" id="IPR001390">
    <property type="entry name" value="GABAAa_rcpt"/>
</dbReference>
<keyword evidence="4" id="KW-0732">Signal</keyword>
<keyword evidence="10" id="KW-0675">Receptor</keyword>
<feature type="transmembrane region" description="Helical" evidence="18">
    <location>
        <begin position="223"/>
        <end position="247"/>
    </location>
</feature>
<evidence type="ECO:0000256" key="11">
    <source>
        <dbReference type="ARBA" id="ARBA00023173"/>
    </source>
</evidence>
<comment type="subcellular location">
    <subcellularLocation>
        <location evidence="17">Postsynaptic cell membrane</location>
        <topology evidence="17">Multi-pass membrane protein</topology>
    </subcellularLocation>
</comment>
<keyword evidence="13" id="KW-0868">Chloride</keyword>
<keyword evidence="15" id="KW-1071">Ligand-gated ion channel</keyword>
<dbReference type="GO" id="GO:0004890">
    <property type="term" value="F:GABA-A receptor activity"/>
    <property type="evidence" value="ECO:0007669"/>
    <property type="project" value="InterPro"/>
</dbReference>
<evidence type="ECO:0000256" key="2">
    <source>
        <dbReference type="ARBA" id="ARBA00022475"/>
    </source>
</evidence>
<evidence type="ECO:0000256" key="9">
    <source>
        <dbReference type="ARBA" id="ARBA00023157"/>
    </source>
</evidence>
<dbReference type="InterPro" id="IPR006201">
    <property type="entry name" value="Neur_channel"/>
</dbReference>
<keyword evidence="1 18" id="KW-0813">Transport</keyword>
<dbReference type="Pfam" id="PF02932">
    <property type="entry name" value="Neur_chan_memb"/>
    <property type="match status" value="1"/>
</dbReference>
<evidence type="ECO:0000256" key="6">
    <source>
        <dbReference type="ARBA" id="ARBA00023018"/>
    </source>
</evidence>
<keyword evidence="2" id="KW-1003">Cell membrane</keyword>
<dbReference type="FunFam" id="2.70.170.10:FF:000003">
    <property type="entry name" value="Putative gamma-aminobutyric acid receptor subunit gamma-2"/>
    <property type="match status" value="1"/>
</dbReference>
<dbReference type="EMBL" id="KB305345">
    <property type="protein sequence ID" value="ELU01184.1"/>
    <property type="molecule type" value="Genomic_DNA"/>
</dbReference>
<keyword evidence="6" id="KW-0770">Synapse</keyword>
<dbReference type="GO" id="GO:0005230">
    <property type="term" value="F:extracellular ligand-gated monoatomic ion channel activity"/>
    <property type="evidence" value="ECO:0007669"/>
    <property type="project" value="InterPro"/>
</dbReference>
<dbReference type="PRINTS" id="PR00253">
    <property type="entry name" value="GABAARECEPTR"/>
</dbReference>
<keyword evidence="8 18" id="KW-0472">Membrane</keyword>
<evidence type="ECO:0000256" key="1">
    <source>
        <dbReference type="ARBA" id="ARBA00022448"/>
    </source>
</evidence>
<accession>R7U5D0</accession>
<evidence type="ECO:0000256" key="14">
    <source>
        <dbReference type="ARBA" id="ARBA00023257"/>
    </source>
</evidence>
<evidence type="ECO:0000256" key="18">
    <source>
        <dbReference type="RuleBase" id="RU000687"/>
    </source>
</evidence>
<dbReference type="InterPro" id="IPR006202">
    <property type="entry name" value="Neur_chan_lig-bd"/>
</dbReference>
<keyword evidence="12" id="KW-0325">Glycoprotein</keyword>
<dbReference type="InterPro" id="IPR006028">
    <property type="entry name" value="GABAA/Glycine_rcpt"/>
</dbReference>
<keyword evidence="7 18" id="KW-0406">Ion transport</keyword>
<dbReference type="InterPro" id="IPR038050">
    <property type="entry name" value="Neuro_actylchol_rec"/>
</dbReference>
<evidence type="ECO:0000313" key="21">
    <source>
        <dbReference type="EMBL" id="ELU01184.1"/>
    </source>
</evidence>
<dbReference type="InterPro" id="IPR006029">
    <property type="entry name" value="Neurotrans-gated_channel_TM"/>
</dbReference>
<evidence type="ECO:0000256" key="15">
    <source>
        <dbReference type="ARBA" id="ARBA00023286"/>
    </source>
</evidence>
<reference evidence="21 23" key="2">
    <citation type="journal article" date="2013" name="Nature">
        <title>Insights into bilaterian evolution from three spiralian genomes.</title>
        <authorList>
            <person name="Simakov O."/>
            <person name="Marletaz F."/>
            <person name="Cho S.J."/>
            <person name="Edsinger-Gonzales E."/>
            <person name="Havlak P."/>
            <person name="Hellsten U."/>
            <person name="Kuo D.H."/>
            <person name="Larsson T."/>
            <person name="Lv J."/>
            <person name="Arendt D."/>
            <person name="Savage R."/>
            <person name="Osoegawa K."/>
            <person name="de Jong P."/>
            <person name="Grimwood J."/>
            <person name="Chapman J.A."/>
            <person name="Shapiro H."/>
            <person name="Aerts A."/>
            <person name="Otillar R.P."/>
            <person name="Terry A.Y."/>
            <person name="Boore J.L."/>
            <person name="Grigoriev I.V."/>
            <person name="Lindberg D.R."/>
            <person name="Seaver E.C."/>
            <person name="Weisblat D.A."/>
            <person name="Putnam N.H."/>
            <person name="Rokhsar D.S."/>
        </authorList>
    </citation>
    <scope>NUCLEOTIDE SEQUENCE</scope>
    <source>
        <strain evidence="21 23">I ESC-2004</strain>
    </source>
</reference>
<evidence type="ECO:0000313" key="23">
    <source>
        <dbReference type="Proteomes" id="UP000014760"/>
    </source>
</evidence>
<feature type="domain" description="Neurotransmitter-gated ion-channel transmembrane" evidence="20">
    <location>
        <begin position="230"/>
        <end position="330"/>
    </location>
</feature>
<evidence type="ECO:0000256" key="3">
    <source>
        <dbReference type="ARBA" id="ARBA00022692"/>
    </source>
</evidence>
<dbReference type="PROSITE" id="PS00236">
    <property type="entry name" value="NEUROTR_ION_CHANNEL"/>
    <property type="match status" value="1"/>
</dbReference>
<keyword evidence="9" id="KW-1015">Disulfide bond</keyword>
<evidence type="ECO:0000259" key="20">
    <source>
        <dbReference type="Pfam" id="PF02932"/>
    </source>
</evidence>
<evidence type="ECO:0000256" key="13">
    <source>
        <dbReference type="ARBA" id="ARBA00023214"/>
    </source>
</evidence>
<evidence type="ECO:0000256" key="8">
    <source>
        <dbReference type="ARBA" id="ARBA00023136"/>
    </source>
</evidence>
<dbReference type="SUPFAM" id="SSF90112">
    <property type="entry name" value="Neurotransmitter-gated ion-channel transmembrane pore"/>
    <property type="match status" value="1"/>
</dbReference>
<dbReference type="GO" id="GO:0005254">
    <property type="term" value="F:chloride channel activity"/>
    <property type="evidence" value="ECO:0007669"/>
    <property type="project" value="UniProtKB-KW"/>
</dbReference>
<evidence type="ECO:0000256" key="17">
    <source>
        <dbReference type="ARBA" id="ARBA00034104"/>
    </source>
</evidence>
<dbReference type="PANTHER" id="PTHR18945">
    <property type="entry name" value="NEUROTRANSMITTER GATED ION CHANNEL"/>
    <property type="match status" value="1"/>
</dbReference>
<feature type="transmembrane region" description="Helical" evidence="18">
    <location>
        <begin position="288"/>
        <end position="307"/>
    </location>
</feature>
<organism evidence="21">
    <name type="scientific">Capitella teleta</name>
    <name type="common">Polychaete worm</name>
    <dbReference type="NCBI Taxonomy" id="283909"/>
    <lineage>
        <taxon>Eukaryota</taxon>
        <taxon>Metazoa</taxon>
        <taxon>Spiralia</taxon>
        <taxon>Lophotrochozoa</taxon>
        <taxon>Annelida</taxon>
        <taxon>Polychaeta</taxon>
        <taxon>Sedentaria</taxon>
        <taxon>Scolecida</taxon>
        <taxon>Capitellidae</taxon>
        <taxon>Capitella</taxon>
    </lineage>
</organism>
<feature type="domain" description="Neurotransmitter-gated ion-channel ligand-binding" evidence="19">
    <location>
        <begin position="11"/>
        <end position="222"/>
    </location>
</feature>
<dbReference type="FunFam" id="1.20.58.390:FF:000067">
    <property type="entry name" value="Glycine receptor subunit alpha-2"/>
    <property type="match status" value="1"/>
</dbReference>
<proteinExistence type="inferred from homology"/>
<feature type="transmembrane region" description="Helical" evidence="18">
    <location>
        <begin position="363"/>
        <end position="383"/>
    </location>
</feature>
<dbReference type="AlphaFoldDB" id="R7U5D0"/>
<dbReference type="EnsemblMetazoa" id="CapteT216654">
    <property type="protein sequence ID" value="CapteP216654"/>
    <property type="gene ID" value="CapteG216654"/>
</dbReference>
<dbReference type="Gene3D" id="2.70.170.10">
    <property type="entry name" value="Neurotransmitter-gated ion-channel ligand-binding domain"/>
    <property type="match status" value="1"/>
</dbReference>
<evidence type="ECO:0000256" key="4">
    <source>
        <dbReference type="ARBA" id="ARBA00022729"/>
    </source>
</evidence>
<evidence type="ECO:0000256" key="5">
    <source>
        <dbReference type="ARBA" id="ARBA00022989"/>
    </source>
</evidence>
<keyword evidence="14" id="KW-0628">Postsynaptic cell membrane</keyword>
<dbReference type="EMBL" id="AMQN01009409">
    <property type="status" value="NOT_ANNOTATED_CDS"/>
    <property type="molecule type" value="Genomic_DNA"/>
</dbReference>
<dbReference type="PRINTS" id="PR00252">
    <property type="entry name" value="NRIONCHANNEL"/>
</dbReference>
<evidence type="ECO:0000256" key="7">
    <source>
        <dbReference type="ARBA" id="ARBA00023065"/>
    </source>
</evidence>
<dbReference type="Gene3D" id="1.20.58.390">
    <property type="entry name" value="Neurotransmitter-gated ion-channel transmembrane domain"/>
    <property type="match status" value="1"/>
</dbReference>
<evidence type="ECO:0000259" key="19">
    <source>
        <dbReference type="Pfam" id="PF02931"/>
    </source>
</evidence>
<dbReference type="CDD" id="cd19049">
    <property type="entry name" value="LGIC_TM_anion"/>
    <property type="match status" value="1"/>
</dbReference>
<dbReference type="STRING" id="283909.R7U5D0"/>
<dbReference type="Pfam" id="PF02931">
    <property type="entry name" value="Neur_chan_LBD"/>
    <property type="match status" value="1"/>
</dbReference>
<dbReference type="HOGENOM" id="CLU_010920_1_3_1"/>
<evidence type="ECO:0000256" key="12">
    <source>
        <dbReference type="ARBA" id="ARBA00023180"/>
    </source>
</evidence>
<dbReference type="PRINTS" id="PR01079">
    <property type="entry name" value="GABAARALPHA"/>
</dbReference>
<dbReference type="Proteomes" id="UP000014760">
    <property type="component" value="Unassembled WGS sequence"/>
</dbReference>
<keyword evidence="16 18" id="KW-0407">Ion channel</keyword>
<comment type="similarity">
    <text evidence="18">Belongs to the ligand-gated ion channel (TC 1.A.9) family.</text>
</comment>